<dbReference type="EMBL" id="CABVMM010000010">
    <property type="protein sequence ID" value="VVV01279.1"/>
    <property type="molecule type" value="Genomic_DNA"/>
</dbReference>
<protein>
    <submittedName>
        <fullName evidence="1">Uncharacterized protein</fullName>
    </submittedName>
</protein>
<accession>A0AC61Y9U4</accession>
<sequence>MEGIREFEKNILTEMDFIDRYLNIELKFIKNNSDKILKCDKKTFMAMVDTQYQLKHEGGAYYTITKKYNKYEFVLEIHKTTSAFLLFYVYIYIYIWIKYYRM</sequence>
<comment type="caution">
    <text evidence="1">The sequence shown here is derived from an EMBL/GenBank/DDBJ whole genome shotgun (WGS) entry which is preliminary data.</text>
</comment>
<dbReference type="Proteomes" id="UP000356253">
    <property type="component" value="Unassembled WGS sequence"/>
</dbReference>
<name>A0AC61Y9U4_9FLAO</name>
<keyword evidence="2" id="KW-1185">Reference proteome</keyword>
<proteinExistence type="predicted"/>
<evidence type="ECO:0000313" key="1">
    <source>
        <dbReference type="EMBL" id="VVV01279.1"/>
    </source>
</evidence>
<reference evidence="1" key="1">
    <citation type="submission" date="2019-09" db="EMBL/GenBank/DDBJ databases">
        <authorList>
            <person name="Rodrigo-Torres L."/>
            <person name="Arahal R. D."/>
            <person name="Lucena T."/>
        </authorList>
    </citation>
    <scope>NUCLEOTIDE SEQUENCE</scope>
    <source>
        <strain evidence="1">ISS653</strain>
    </source>
</reference>
<gene>
    <name evidence="1" type="ORF">FVB9532_02569</name>
</gene>
<evidence type="ECO:0000313" key="2">
    <source>
        <dbReference type="Proteomes" id="UP000356253"/>
    </source>
</evidence>
<organism evidence="1 2">
    <name type="scientific">Mesonia oceanica</name>
    <dbReference type="NCBI Taxonomy" id="2687242"/>
    <lineage>
        <taxon>Bacteria</taxon>
        <taxon>Pseudomonadati</taxon>
        <taxon>Bacteroidota</taxon>
        <taxon>Flavobacteriia</taxon>
        <taxon>Flavobacteriales</taxon>
        <taxon>Flavobacteriaceae</taxon>
        <taxon>Mesonia</taxon>
    </lineage>
</organism>